<sequence>MIFVQIAAYRDPELLPTIQDCLATAKYPNDLRFGICWQTDLDDHSISEFQDDKRFRIERVHWVESQGLGWARSKIQKLYEGETYTLQLDSHHRFAEHWDEFLIESLATCGSQKPIVTTYAGMYDPTQNIKIQQPPSKMVAEKFTPSGTILFRPHHIGGWQDLDRPIPARFVSGHYFFTLGSHCEEYLYDPNIYFAGDEISLSIRSYTMGYDLYHPHRNVVWHEYTRTGRTKHWDDHITKAVPQGVTTEWWKRDTLSKRRLRKLLREEENEENLGVYGLGTIRTHEDYMRYAGIDFAGRRLQRDTLSGVNPPNTYVDDSSWDEGFMKIHRLNLQWKGEDVSQCDDLKFLYIGVEDAQGNVIYRYDATPGSVEAQAGDGCKAVEFHAEREPSILVLWPVSQSKGWLKKIVYPL</sequence>
<dbReference type="EMBL" id="FUYE01000001">
    <property type="protein sequence ID" value="SKA77169.1"/>
    <property type="molecule type" value="Genomic_DNA"/>
</dbReference>
<dbReference type="OrthoDB" id="20930at2"/>
<dbReference type="STRING" id="48467.SAMN02745166_00331"/>
<dbReference type="SUPFAM" id="SSF53448">
    <property type="entry name" value="Nucleotide-diphospho-sugar transferases"/>
    <property type="match status" value="1"/>
</dbReference>
<dbReference type="InterPro" id="IPR021067">
    <property type="entry name" value="Glycosyltransferase"/>
</dbReference>
<proteinExistence type="predicted"/>
<protein>
    <submittedName>
        <fullName evidence="1">Glycosyltransferase (GlcNAc)</fullName>
    </submittedName>
</protein>
<dbReference type="AlphaFoldDB" id="A0A1T4WJ23"/>
<organism evidence="1 2">
    <name type="scientific">Prosthecobacter debontii</name>
    <dbReference type="NCBI Taxonomy" id="48467"/>
    <lineage>
        <taxon>Bacteria</taxon>
        <taxon>Pseudomonadati</taxon>
        <taxon>Verrucomicrobiota</taxon>
        <taxon>Verrucomicrobiia</taxon>
        <taxon>Verrucomicrobiales</taxon>
        <taxon>Verrucomicrobiaceae</taxon>
        <taxon>Prosthecobacter</taxon>
    </lineage>
</organism>
<dbReference type="Proteomes" id="UP000190774">
    <property type="component" value="Unassembled WGS sequence"/>
</dbReference>
<dbReference type="GO" id="GO:0016740">
    <property type="term" value="F:transferase activity"/>
    <property type="evidence" value="ECO:0007669"/>
    <property type="project" value="UniProtKB-KW"/>
</dbReference>
<dbReference type="RefSeq" id="WP_078811556.1">
    <property type="nucleotide sequence ID" value="NZ_FUYE01000001.1"/>
</dbReference>
<dbReference type="InterPro" id="IPR029044">
    <property type="entry name" value="Nucleotide-diphossugar_trans"/>
</dbReference>
<evidence type="ECO:0000313" key="1">
    <source>
        <dbReference type="EMBL" id="SKA77169.1"/>
    </source>
</evidence>
<dbReference type="PANTHER" id="PTHR34496">
    <property type="entry name" value="GLCNAC TRANSFERASE-RELATED"/>
    <property type="match status" value="1"/>
</dbReference>
<gene>
    <name evidence="1" type="ORF">SAMN02745166_00331</name>
</gene>
<name>A0A1T4WJ23_9BACT</name>
<evidence type="ECO:0000313" key="2">
    <source>
        <dbReference type="Proteomes" id="UP000190774"/>
    </source>
</evidence>
<dbReference type="PANTHER" id="PTHR34496:SF10">
    <property type="entry name" value="GLCNAC TRANSFERASE"/>
    <property type="match status" value="1"/>
</dbReference>
<reference evidence="2" key="1">
    <citation type="submission" date="2017-02" db="EMBL/GenBank/DDBJ databases">
        <authorList>
            <person name="Varghese N."/>
            <person name="Submissions S."/>
        </authorList>
    </citation>
    <scope>NUCLEOTIDE SEQUENCE [LARGE SCALE GENOMIC DNA]</scope>
    <source>
        <strain evidence="2">ATCC 700200</strain>
    </source>
</reference>
<keyword evidence="1" id="KW-0808">Transferase</keyword>
<accession>A0A1T4WJ23</accession>
<keyword evidence="2" id="KW-1185">Reference proteome</keyword>
<dbReference type="Pfam" id="PF11397">
    <property type="entry name" value="GlcNAc"/>
    <property type="match status" value="2"/>
</dbReference>